<protein>
    <submittedName>
        <fullName evidence="1">Uncharacterized protein</fullName>
    </submittedName>
</protein>
<proteinExistence type="predicted"/>
<evidence type="ECO:0000313" key="1">
    <source>
        <dbReference type="EMBL" id="CAB4176111.1"/>
    </source>
</evidence>
<dbReference type="Pfam" id="PF11123">
    <property type="entry name" value="DNA_Packaging_2"/>
    <property type="match status" value="1"/>
</dbReference>
<organism evidence="1">
    <name type="scientific">uncultured Caudovirales phage</name>
    <dbReference type="NCBI Taxonomy" id="2100421"/>
    <lineage>
        <taxon>Viruses</taxon>
        <taxon>Duplodnaviria</taxon>
        <taxon>Heunggongvirae</taxon>
        <taxon>Uroviricota</taxon>
        <taxon>Caudoviricetes</taxon>
        <taxon>Peduoviridae</taxon>
        <taxon>Maltschvirus</taxon>
        <taxon>Maltschvirus maltsch</taxon>
    </lineage>
</organism>
<gene>
    <name evidence="1" type="ORF">UFOVP995_3</name>
</gene>
<dbReference type="InterPro" id="IPR024345">
    <property type="entry name" value="DNA_matur_Phage_T7-like"/>
</dbReference>
<accession>A0A6J5Q3N0</accession>
<dbReference type="EMBL" id="LR796934">
    <property type="protein sequence ID" value="CAB4176111.1"/>
    <property type="molecule type" value="Genomic_DNA"/>
</dbReference>
<name>A0A6J5Q3N0_9CAUD</name>
<reference evidence="1" key="1">
    <citation type="submission" date="2020-05" db="EMBL/GenBank/DDBJ databases">
        <authorList>
            <person name="Chiriac C."/>
            <person name="Salcher M."/>
            <person name="Ghai R."/>
            <person name="Kavagutti S V."/>
        </authorList>
    </citation>
    <scope>NUCLEOTIDE SEQUENCE</scope>
</reference>
<sequence>MADPTKETLKSLHASLCNELLRRVASGEASPADLNVARQMLKDNQVDQVALAGTPILRLAQQLPFDNQEDLRTGT</sequence>